<name>A0A0L6CN41_9MICO</name>
<evidence type="ECO:0000256" key="4">
    <source>
        <dbReference type="ARBA" id="ARBA00023163"/>
    </source>
</evidence>
<dbReference type="InterPro" id="IPR000551">
    <property type="entry name" value="MerR-type_HTH_dom"/>
</dbReference>
<organism evidence="6 7">
    <name type="scientific">Luteipulveratus halotolerans</name>
    <dbReference type="NCBI Taxonomy" id="1631356"/>
    <lineage>
        <taxon>Bacteria</taxon>
        <taxon>Bacillati</taxon>
        <taxon>Actinomycetota</taxon>
        <taxon>Actinomycetes</taxon>
        <taxon>Micrococcales</taxon>
        <taxon>Dermacoccaceae</taxon>
        <taxon>Luteipulveratus</taxon>
    </lineage>
</organism>
<dbReference type="SUPFAM" id="SSF46955">
    <property type="entry name" value="Putative DNA-binding domain"/>
    <property type="match status" value="1"/>
</dbReference>
<dbReference type="EMBL" id="LAIR01000002">
    <property type="protein sequence ID" value="KNX39169.1"/>
    <property type="molecule type" value="Genomic_DNA"/>
</dbReference>
<dbReference type="PANTHER" id="PTHR30204:SF69">
    <property type="entry name" value="MERR-FAMILY TRANSCRIPTIONAL REGULATOR"/>
    <property type="match status" value="1"/>
</dbReference>
<dbReference type="AlphaFoldDB" id="A0A0L6CN41"/>
<accession>A0A0L6CN41</accession>
<dbReference type="Proteomes" id="UP000037397">
    <property type="component" value="Unassembled WGS sequence"/>
</dbReference>
<evidence type="ECO:0000256" key="3">
    <source>
        <dbReference type="ARBA" id="ARBA00023125"/>
    </source>
</evidence>
<keyword evidence="7" id="KW-1185">Reference proteome</keyword>
<reference evidence="7" key="1">
    <citation type="submission" date="2015-03" db="EMBL/GenBank/DDBJ databases">
        <title>Luteipulveratus halotolerans sp. nov., a novel actinobacterium (Dermacoccaceae) from Sarawak, Malaysia.</title>
        <authorList>
            <person name="Juboi H."/>
            <person name="Basik A."/>
            <person name="Shamsul S.S."/>
            <person name="Arnold P."/>
            <person name="Schmitt E.K."/>
            <person name="Sanglier J.-J."/>
            <person name="Yeo T."/>
        </authorList>
    </citation>
    <scope>NUCLEOTIDE SEQUENCE [LARGE SCALE GENOMIC DNA]</scope>
    <source>
        <strain evidence="7">C296001</strain>
    </source>
</reference>
<evidence type="ECO:0000256" key="2">
    <source>
        <dbReference type="ARBA" id="ARBA00023015"/>
    </source>
</evidence>
<feature type="domain" description="HTH merR-type" evidence="5">
    <location>
        <begin position="1"/>
        <end position="68"/>
    </location>
</feature>
<dbReference type="Gene3D" id="1.10.1660.10">
    <property type="match status" value="1"/>
</dbReference>
<evidence type="ECO:0000256" key="1">
    <source>
        <dbReference type="ARBA" id="ARBA00022491"/>
    </source>
</evidence>
<comment type="caution">
    <text evidence="6">The sequence shown here is derived from an EMBL/GenBank/DDBJ whole genome shotgun (WGS) entry which is preliminary data.</text>
</comment>
<gene>
    <name evidence="6" type="ORF">VV01_03665</name>
</gene>
<keyword evidence="3" id="KW-0238">DNA-binding</keyword>
<evidence type="ECO:0000259" key="5">
    <source>
        <dbReference type="PROSITE" id="PS50937"/>
    </source>
</evidence>
<proteinExistence type="predicted"/>
<sequence length="113" mass="12634">MLIGDLSRCTDASPRSLRHYEAVGLIRARRAANGFREYDPETVTQVRRIRALLAAGFNLAAVATILPCLDDDAEHLQMCPDVAAQVRRTLGSIAEQSEELMRRRQEIERLIGS</sequence>
<evidence type="ECO:0000313" key="7">
    <source>
        <dbReference type="Proteomes" id="UP000037397"/>
    </source>
</evidence>
<dbReference type="STRING" id="1631356.VV01_03665"/>
<dbReference type="PROSITE" id="PS50937">
    <property type="entry name" value="HTH_MERR_2"/>
    <property type="match status" value="1"/>
</dbReference>
<dbReference type="InterPro" id="IPR047057">
    <property type="entry name" value="MerR_fam"/>
</dbReference>
<dbReference type="Pfam" id="PF13411">
    <property type="entry name" value="MerR_1"/>
    <property type="match status" value="1"/>
</dbReference>
<protein>
    <recommendedName>
        <fullName evidence="5">HTH merR-type domain-containing protein</fullName>
    </recommendedName>
</protein>
<dbReference type="InterPro" id="IPR009061">
    <property type="entry name" value="DNA-bd_dom_put_sf"/>
</dbReference>
<dbReference type="PANTHER" id="PTHR30204">
    <property type="entry name" value="REDOX-CYCLING DRUG-SENSING TRANSCRIPTIONAL ACTIVATOR SOXR"/>
    <property type="match status" value="1"/>
</dbReference>
<keyword evidence="2" id="KW-0805">Transcription regulation</keyword>
<keyword evidence="1" id="KW-0678">Repressor</keyword>
<dbReference type="SMART" id="SM00422">
    <property type="entry name" value="HTH_MERR"/>
    <property type="match status" value="1"/>
</dbReference>
<keyword evidence="4" id="KW-0804">Transcription</keyword>
<dbReference type="GO" id="GO:0003700">
    <property type="term" value="F:DNA-binding transcription factor activity"/>
    <property type="evidence" value="ECO:0007669"/>
    <property type="project" value="InterPro"/>
</dbReference>
<evidence type="ECO:0000313" key="6">
    <source>
        <dbReference type="EMBL" id="KNX39169.1"/>
    </source>
</evidence>
<dbReference type="GO" id="GO:0003677">
    <property type="term" value="F:DNA binding"/>
    <property type="evidence" value="ECO:0007669"/>
    <property type="project" value="UniProtKB-KW"/>
</dbReference>